<dbReference type="EMBL" id="LUGG01000005">
    <property type="protein sequence ID" value="OBZ74980.1"/>
    <property type="molecule type" value="Genomic_DNA"/>
</dbReference>
<protein>
    <submittedName>
        <fullName evidence="1">Uncharacterized protein</fullName>
    </submittedName>
</protein>
<evidence type="ECO:0000313" key="2">
    <source>
        <dbReference type="Proteomes" id="UP000092993"/>
    </source>
</evidence>
<organism evidence="1 2">
    <name type="scientific">Grifola frondosa</name>
    <name type="common">Maitake</name>
    <name type="synonym">Polyporus frondosus</name>
    <dbReference type="NCBI Taxonomy" id="5627"/>
    <lineage>
        <taxon>Eukaryota</taxon>
        <taxon>Fungi</taxon>
        <taxon>Dikarya</taxon>
        <taxon>Basidiomycota</taxon>
        <taxon>Agaricomycotina</taxon>
        <taxon>Agaricomycetes</taxon>
        <taxon>Polyporales</taxon>
        <taxon>Grifolaceae</taxon>
        <taxon>Grifola</taxon>
    </lineage>
</organism>
<dbReference type="AlphaFoldDB" id="A0A1C7MDK9"/>
<evidence type="ECO:0000313" key="1">
    <source>
        <dbReference type="EMBL" id="OBZ74980.1"/>
    </source>
</evidence>
<proteinExistence type="predicted"/>
<sequence length="305" mass="33680">MPSDVDNLCAWFSTESVAERADGELCTMALYRPEVYLDDAGERYQVVVRLQGFVEDASLAPLGNWNGKETDAAKAVQFLTLGHGGFPLAFEAQNDALNAWRKLIMLSLSQRAPDTSLSHATIWLKRRVFTRVRPTYPTAAASVLTKADDPLGKAAKIATCWVVLHKVMIGSQRSDGRMLPCDAGHLLIRRGDFVDVAVFAEIFKVHTRQGVKIHMSLAMQNVVRLYSARELKDVVFGGVLHAMPAQEIRRPVRLATGIHFDEAKPSIEQPAAPVDEHMADVGGRPLITPDLGRWSDVQQSLPDIE</sequence>
<dbReference type="OMA" id="SHATIWL"/>
<name>A0A1C7MDK9_GRIFR</name>
<keyword evidence="2" id="KW-1185">Reference proteome</keyword>
<accession>A0A1C7MDK9</accession>
<dbReference type="Proteomes" id="UP000092993">
    <property type="component" value="Unassembled WGS sequence"/>
</dbReference>
<comment type="caution">
    <text evidence="1">The sequence shown here is derived from an EMBL/GenBank/DDBJ whole genome shotgun (WGS) entry which is preliminary data.</text>
</comment>
<gene>
    <name evidence="1" type="ORF">A0H81_05471</name>
</gene>
<reference evidence="1 2" key="1">
    <citation type="submission" date="2016-03" db="EMBL/GenBank/DDBJ databases">
        <title>Whole genome sequencing of Grifola frondosa 9006-11.</title>
        <authorList>
            <person name="Min B."/>
            <person name="Park H."/>
            <person name="Kim J.-G."/>
            <person name="Cho H."/>
            <person name="Oh Y.-L."/>
            <person name="Kong W.-S."/>
            <person name="Choi I.-G."/>
        </authorList>
    </citation>
    <scope>NUCLEOTIDE SEQUENCE [LARGE SCALE GENOMIC DNA]</scope>
    <source>
        <strain evidence="1 2">9006-11</strain>
    </source>
</reference>
<dbReference type="OrthoDB" id="3270129at2759"/>